<keyword evidence="2" id="KW-1003">Cell membrane</keyword>
<evidence type="ECO:0000256" key="3">
    <source>
        <dbReference type="ARBA" id="ARBA00022692"/>
    </source>
</evidence>
<evidence type="ECO:0000259" key="8">
    <source>
        <dbReference type="Pfam" id="PF12704"/>
    </source>
</evidence>
<accession>A0A917J3F7</accession>
<evidence type="ECO:0000256" key="2">
    <source>
        <dbReference type="ARBA" id="ARBA00022475"/>
    </source>
</evidence>
<dbReference type="PANTHER" id="PTHR30572:SF18">
    <property type="entry name" value="ABC-TYPE MACROLIDE FAMILY EXPORT SYSTEM PERMEASE COMPONENT 2"/>
    <property type="match status" value="1"/>
</dbReference>
<organism evidence="9 10">
    <name type="scientific">Filimonas zeae</name>
    <dbReference type="NCBI Taxonomy" id="1737353"/>
    <lineage>
        <taxon>Bacteria</taxon>
        <taxon>Pseudomonadati</taxon>
        <taxon>Bacteroidota</taxon>
        <taxon>Chitinophagia</taxon>
        <taxon>Chitinophagales</taxon>
        <taxon>Chitinophagaceae</taxon>
        <taxon>Filimonas</taxon>
    </lineage>
</organism>
<feature type="domain" description="ABC3 transporter permease C-terminal" evidence="7">
    <location>
        <begin position="662"/>
        <end position="775"/>
    </location>
</feature>
<dbReference type="Pfam" id="PF02687">
    <property type="entry name" value="FtsX"/>
    <property type="match status" value="2"/>
</dbReference>
<feature type="transmembrane region" description="Helical" evidence="6">
    <location>
        <begin position="276"/>
        <end position="295"/>
    </location>
</feature>
<evidence type="ECO:0000313" key="9">
    <source>
        <dbReference type="EMBL" id="GGH80497.1"/>
    </source>
</evidence>
<keyword evidence="3 6" id="KW-0812">Transmembrane</keyword>
<evidence type="ECO:0000256" key="5">
    <source>
        <dbReference type="ARBA" id="ARBA00023136"/>
    </source>
</evidence>
<dbReference type="InterPro" id="IPR050250">
    <property type="entry name" value="Macrolide_Exporter_MacB"/>
</dbReference>
<feature type="transmembrane region" description="Helical" evidence="6">
    <location>
        <begin position="743"/>
        <end position="765"/>
    </location>
</feature>
<dbReference type="InterPro" id="IPR003838">
    <property type="entry name" value="ABC3_permease_C"/>
</dbReference>
<dbReference type="GO" id="GO:0005886">
    <property type="term" value="C:plasma membrane"/>
    <property type="evidence" value="ECO:0007669"/>
    <property type="project" value="UniProtKB-SubCell"/>
</dbReference>
<dbReference type="RefSeq" id="WP_188957966.1">
    <property type="nucleotide sequence ID" value="NZ_BMIB01000005.1"/>
</dbReference>
<dbReference type="PANTHER" id="PTHR30572">
    <property type="entry name" value="MEMBRANE COMPONENT OF TRANSPORTER-RELATED"/>
    <property type="match status" value="1"/>
</dbReference>
<feature type="transmembrane region" description="Helical" evidence="6">
    <location>
        <begin position="659"/>
        <end position="683"/>
    </location>
</feature>
<keyword evidence="5 6" id="KW-0472">Membrane</keyword>
<dbReference type="InterPro" id="IPR025857">
    <property type="entry name" value="MacB_PCD"/>
</dbReference>
<comment type="caution">
    <text evidence="9">The sequence shown here is derived from an EMBL/GenBank/DDBJ whole genome shotgun (WGS) entry which is preliminary data.</text>
</comment>
<feature type="domain" description="MacB-like periplasmic core" evidence="8">
    <location>
        <begin position="16"/>
        <end position="235"/>
    </location>
</feature>
<feature type="transmembrane region" description="Helical" evidence="6">
    <location>
        <begin position="367"/>
        <end position="391"/>
    </location>
</feature>
<feature type="domain" description="ABC3 transporter permease C-terminal" evidence="7">
    <location>
        <begin position="280"/>
        <end position="392"/>
    </location>
</feature>
<evidence type="ECO:0000256" key="6">
    <source>
        <dbReference type="SAM" id="Phobius"/>
    </source>
</evidence>
<keyword evidence="4 6" id="KW-1133">Transmembrane helix</keyword>
<dbReference type="GO" id="GO:0022857">
    <property type="term" value="F:transmembrane transporter activity"/>
    <property type="evidence" value="ECO:0007669"/>
    <property type="project" value="TreeGrafter"/>
</dbReference>
<protein>
    <submittedName>
        <fullName evidence="9">ABC transporter permease</fullName>
    </submittedName>
</protein>
<dbReference type="Proteomes" id="UP000627292">
    <property type="component" value="Unassembled WGS sequence"/>
</dbReference>
<evidence type="ECO:0000256" key="1">
    <source>
        <dbReference type="ARBA" id="ARBA00004651"/>
    </source>
</evidence>
<dbReference type="EMBL" id="BMIB01000005">
    <property type="protein sequence ID" value="GGH80497.1"/>
    <property type="molecule type" value="Genomic_DNA"/>
</dbReference>
<evidence type="ECO:0000313" key="10">
    <source>
        <dbReference type="Proteomes" id="UP000627292"/>
    </source>
</evidence>
<feature type="transmembrane region" description="Helical" evidence="6">
    <location>
        <begin position="329"/>
        <end position="347"/>
    </location>
</feature>
<keyword evidence="10" id="KW-1185">Reference proteome</keyword>
<comment type="subcellular location">
    <subcellularLocation>
        <location evidence="1">Cell membrane</location>
        <topology evidence="1">Multi-pass membrane protein</topology>
    </subcellularLocation>
</comment>
<sequence length="782" mass="87630">MFTKAFRRLLSNKTFSLLNILGLATGITCSALIFLWVEDEVTYNNHFTHKNQLYSVLENQTYNGVTSTFWSTPGPLSPAVQSSVPGIQNTARMTWADKQNFSYNNNPIYQRGAYVDPAFLSMFSLTFLKGNPAAALTQPNSLVVTREMATTIFGNTEDAMGKSVKVNNSELFTVTAVVENQPYNSSVRFQWLLPFAAYEKNNPWVKTWGNNGLQTFIQLAPGANTNAVNKQLTQLIRTSEPESKDEAFVFPMSQWRLYSYFNNGKPAGGRIKDVRLFAGIAWVILFIACINFMNLSTARSEKRAREVGVRKVIGAQKLRLILQFGGESMFMSFLSVVLSIGLIYLFLPAFNSLVQKHLSLSLIQPVHLAGLLSIGLICGIVAGSYPALYLSSFKPIQVLKGFRDRQNSSASWFRKGLVVFQFSISIILIICTTIVYRQVEHTRNRQLGFDKENLIYAKLEKNVQEHFSVVRDELVRSGVVTDAALCNQNMLEVGSNGAGFEWQGKDPSVNPLVSLIATGPHLLNTMGFQLESGRDFYTDAKADSASVIINRRLANMMGKEGQVGHYIKRAKEQYLITGIVNDFLYNDMYSKPAPLIMFCMPQLTEVLMIRLKPSDNLISAVGKVETIIKKYQPEYPFEYNFTDQSFNTMFFNEQFTGKLASLFAALAILISCLGLFGLSAFSAEQRKKEIGIRKVLGATVSNVTALLSKEFMALVLVSSIIAFPVAWWLMHNWLQNYEYRISISWWIFLLAGITAMLIALITISFQSIRAAISNPVKSLRNT</sequence>
<dbReference type="AlphaFoldDB" id="A0A917J3F7"/>
<name>A0A917J3F7_9BACT</name>
<reference evidence="9" key="1">
    <citation type="journal article" date="2014" name="Int. J. Syst. Evol. Microbiol.">
        <title>Complete genome sequence of Corynebacterium casei LMG S-19264T (=DSM 44701T), isolated from a smear-ripened cheese.</title>
        <authorList>
            <consortium name="US DOE Joint Genome Institute (JGI-PGF)"/>
            <person name="Walter F."/>
            <person name="Albersmeier A."/>
            <person name="Kalinowski J."/>
            <person name="Ruckert C."/>
        </authorList>
    </citation>
    <scope>NUCLEOTIDE SEQUENCE</scope>
    <source>
        <strain evidence="9">CGMCC 1.15290</strain>
    </source>
</reference>
<feature type="transmembrane region" description="Helical" evidence="6">
    <location>
        <begin position="711"/>
        <end position="731"/>
    </location>
</feature>
<proteinExistence type="predicted"/>
<reference evidence="9" key="2">
    <citation type="submission" date="2020-09" db="EMBL/GenBank/DDBJ databases">
        <authorList>
            <person name="Sun Q."/>
            <person name="Zhou Y."/>
        </authorList>
    </citation>
    <scope>NUCLEOTIDE SEQUENCE</scope>
    <source>
        <strain evidence="9">CGMCC 1.15290</strain>
    </source>
</reference>
<evidence type="ECO:0000256" key="4">
    <source>
        <dbReference type="ARBA" id="ARBA00022989"/>
    </source>
</evidence>
<dbReference type="Pfam" id="PF12704">
    <property type="entry name" value="MacB_PCD"/>
    <property type="match status" value="1"/>
</dbReference>
<feature type="transmembrane region" description="Helical" evidence="6">
    <location>
        <begin position="16"/>
        <end position="37"/>
    </location>
</feature>
<gene>
    <name evidence="9" type="ORF">GCM10011379_51470</name>
</gene>
<feature type="transmembrane region" description="Helical" evidence="6">
    <location>
        <begin position="412"/>
        <end position="436"/>
    </location>
</feature>
<evidence type="ECO:0000259" key="7">
    <source>
        <dbReference type="Pfam" id="PF02687"/>
    </source>
</evidence>